<feature type="transmembrane region" description="Helical" evidence="6">
    <location>
        <begin position="34"/>
        <end position="59"/>
    </location>
</feature>
<feature type="transmembrane region" description="Helical" evidence="6">
    <location>
        <begin position="194"/>
        <end position="212"/>
    </location>
</feature>
<gene>
    <name evidence="8" type="ORF">JOF46_001301</name>
</gene>
<feature type="transmembrane region" description="Helical" evidence="6">
    <location>
        <begin position="403"/>
        <end position="421"/>
    </location>
</feature>
<comment type="subcellular location">
    <subcellularLocation>
        <location evidence="1">Cell membrane</location>
        <topology evidence="1">Multi-pass membrane protein</topology>
    </subcellularLocation>
</comment>
<evidence type="ECO:0000256" key="3">
    <source>
        <dbReference type="ARBA" id="ARBA00022989"/>
    </source>
</evidence>
<evidence type="ECO:0000256" key="6">
    <source>
        <dbReference type="SAM" id="Phobius"/>
    </source>
</evidence>
<accession>A0ABS4WCQ1</accession>
<evidence type="ECO:0000256" key="2">
    <source>
        <dbReference type="ARBA" id="ARBA00022692"/>
    </source>
</evidence>
<feature type="transmembrane region" description="Helical" evidence="6">
    <location>
        <begin position="133"/>
        <end position="154"/>
    </location>
</feature>
<feature type="transmembrane region" description="Helical" evidence="6">
    <location>
        <begin position="339"/>
        <end position="365"/>
    </location>
</feature>
<dbReference type="Gene3D" id="1.20.1250.20">
    <property type="entry name" value="MFS general substrate transporter like domains"/>
    <property type="match status" value="1"/>
</dbReference>
<proteinExistence type="predicted"/>
<feature type="transmembrane region" description="Helical" evidence="6">
    <location>
        <begin position="284"/>
        <end position="302"/>
    </location>
</feature>
<dbReference type="EMBL" id="JAGIOE010000001">
    <property type="protein sequence ID" value="MBP2373389.1"/>
    <property type="molecule type" value="Genomic_DNA"/>
</dbReference>
<keyword evidence="2 6" id="KW-0812">Transmembrane</keyword>
<evidence type="ECO:0000256" key="4">
    <source>
        <dbReference type="ARBA" id="ARBA00023136"/>
    </source>
</evidence>
<dbReference type="InterPro" id="IPR036259">
    <property type="entry name" value="MFS_trans_sf"/>
</dbReference>
<evidence type="ECO:0000313" key="8">
    <source>
        <dbReference type="EMBL" id="MBP2373389.1"/>
    </source>
</evidence>
<feature type="domain" description="Major facilitator superfamily (MFS) profile" evidence="7">
    <location>
        <begin position="245"/>
        <end position="428"/>
    </location>
</feature>
<comment type="caution">
    <text evidence="8">The sequence shown here is derived from an EMBL/GenBank/DDBJ whole genome shotgun (WGS) entry which is preliminary data.</text>
</comment>
<feature type="transmembrane region" description="Helical" evidence="6">
    <location>
        <begin position="166"/>
        <end position="188"/>
    </location>
</feature>
<dbReference type="PANTHER" id="PTHR23528">
    <property type="match status" value="1"/>
</dbReference>
<keyword evidence="9" id="KW-1185">Reference proteome</keyword>
<feature type="transmembrane region" description="Helical" evidence="6">
    <location>
        <begin position="254"/>
        <end position="272"/>
    </location>
</feature>
<dbReference type="SUPFAM" id="SSF103473">
    <property type="entry name" value="MFS general substrate transporter"/>
    <property type="match status" value="1"/>
</dbReference>
<dbReference type="Pfam" id="PF07690">
    <property type="entry name" value="MFS_1"/>
    <property type="match status" value="2"/>
</dbReference>
<protein>
    <submittedName>
        <fullName evidence="8">MFS family permease</fullName>
    </submittedName>
</protein>
<dbReference type="PROSITE" id="PS50850">
    <property type="entry name" value="MFS"/>
    <property type="match status" value="1"/>
</dbReference>
<evidence type="ECO:0000256" key="5">
    <source>
        <dbReference type="SAM" id="MobiDB-lite"/>
    </source>
</evidence>
<feature type="transmembrane region" description="Helical" evidence="6">
    <location>
        <begin position="106"/>
        <end position="127"/>
    </location>
</feature>
<dbReference type="RefSeq" id="WP_209906576.1">
    <property type="nucleotide sequence ID" value="NZ_BAAAMI010000005.1"/>
</dbReference>
<dbReference type="InterPro" id="IPR011701">
    <property type="entry name" value="MFS"/>
</dbReference>
<keyword evidence="3 6" id="KW-1133">Transmembrane helix</keyword>
<feature type="region of interest" description="Disordered" evidence="5">
    <location>
        <begin position="1"/>
        <end position="22"/>
    </location>
</feature>
<dbReference type="Proteomes" id="UP000766570">
    <property type="component" value="Unassembled WGS sequence"/>
</dbReference>
<organism evidence="8 9">
    <name type="scientific">Paeniglutamicibacter psychrophenolicus</name>
    <dbReference type="NCBI Taxonomy" id="257454"/>
    <lineage>
        <taxon>Bacteria</taxon>
        <taxon>Bacillati</taxon>
        <taxon>Actinomycetota</taxon>
        <taxon>Actinomycetes</taxon>
        <taxon>Micrococcales</taxon>
        <taxon>Micrococcaceae</taxon>
        <taxon>Paeniglutamicibacter</taxon>
    </lineage>
</organism>
<evidence type="ECO:0000259" key="7">
    <source>
        <dbReference type="PROSITE" id="PS50850"/>
    </source>
</evidence>
<feature type="transmembrane region" description="Helical" evidence="6">
    <location>
        <begin position="314"/>
        <end position="333"/>
    </location>
</feature>
<dbReference type="InterPro" id="IPR020846">
    <property type="entry name" value="MFS_dom"/>
</dbReference>
<name>A0ABS4WCQ1_9MICC</name>
<feature type="transmembrane region" description="Helical" evidence="6">
    <location>
        <begin position="377"/>
        <end position="397"/>
    </location>
</feature>
<keyword evidence="4 6" id="KW-0472">Membrane</keyword>
<feature type="transmembrane region" description="Helical" evidence="6">
    <location>
        <begin position="71"/>
        <end position="94"/>
    </location>
</feature>
<reference evidence="8 9" key="1">
    <citation type="submission" date="2021-03" db="EMBL/GenBank/DDBJ databases">
        <title>Sequencing the genomes of 1000 actinobacteria strains.</title>
        <authorList>
            <person name="Klenk H.-P."/>
        </authorList>
    </citation>
    <scope>NUCLEOTIDE SEQUENCE [LARGE SCALE GENOMIC DNA]</scope>
    <source>
        <strain evidence="8 9">DSM 15454</strain>
    </source>
</reference>
<sequence>MARTPDDPTALAGGGEAGLPEALRTPTKDVTRSWVASVVAINIGINIVFFAPINVLLGLQATAIDAGSKEAILSLVTACGASVALVANPLFGALSDRTVSKMGRRSPWILAGAILGAAALLVLSGATTVGLMLLGWCGLQAAANAAYSTVTATIPDRVPERRRGGIGGLAAMGQTVGILLGAVVGFVISGNIAVGYMICAVALVVSVIPYVLRPNDPQLPREFRTDFNLLDFAKGFWINPLTHRDFGWAWLTRFMMNTGNQMTIVYLLFFLTDVVHHPDPAGGVLVLTGIYAVMVIISAVILGPISDRSGKRKIFVIISSIVVACSALIIAVSQNFTGAIIGAAVLGLGFGAYLAVDFALLTQVLPSAKSRGKDMGVINVANSLPQVIAPALAFVSVKMLGGYTALFIVAAVIGIFGALLVRNIRSVP</sequence>
<evidence type="ECO:0000256" key="1">
    <source>
        <dbReference type="ARBA" id="ARBA00004651"/>
    </source>
</evidence>
<dbReference type="PANTHER" id="PTHR23528:SF1">
    <property type="entry name" value="MAJOR FACILITATOR SUPERFAMILY (MFS) PROFILE DOMAIN-CONTAINING PROTEIN"/>
    <property type="match status" value="1"/>
</dbReference>
<evidence type="ECO:0000313" key="9">
    <source>
        <dbReference type="Proteomes" id="UP000766570"/>
    </source>
</evidence>